<evidence type="ECO:0000256" key="2">
    <source>
        <dbReference type="ARBA" id="ARBA00022679"/>
    </source>
</evidence>
<comment type="similarity">
    <text evidence="1 3">Belongs to the thiolase-like superfamily. Beta-ketoacyl-ACP synthases family.</text>
</comment>
<dbReference type="PANTHER" id="PTHR11712">
    <property type="entry name" value="POLYKETIDE SYNTHASE-RELATED"/>
    <property type="match status" value="1"/>
</dbReference>
<feature type="domain" description="Ketosynthase family 3 (KS3)" evidence="4">
    <location>
        <begin position="1"/>
        <end position="365"/>
    </location>
</feature>
<dbReference type="InterPro" id="IPR020841">
    <property type="entry name" value="PKS_Beta-ketoAc_synthase_dom"/>
</dbReference>
<evidence type="ECO:0000256" key="1">
    <source>
        <dbReference type="ARBA" id="ARBA00008467"/>
    </source>
</evidence>
<organism evidence="5 6">
    <name type="scientific">Nonomuraea purpurea</name>
    <dbReference type="NCBI Taxonomy" id="1849276"/>
    <lineage>
        <taxon>Bacteria</taxon>
        <taxon>Bacillati</taxon>
        <taxon>Actinomycetota</taxon>
        <taxon>Actinomycetes</taxon>
        <taxon>Streptosporangiales</taxon>
        <taxon>Streptosporangiaceae</taxon>
        <taxon>Nonomuraea</taxon>
    </lineage>
</organism>
<name>A0ABV8GMC6_9ACTN</name>
<dbReference type="Pfam" id="PF02801">
    <property type="entry name" value="Ketoacyl-synt_C"/>
    <property type="match status" value="1"/>
</dbReference>
<dbReference type="SUPFAM" id="SSF53901">
    <property type="entry name" value="Thiolase-like"/>
    <property type="match status" value="2"/>
</dbReference>
<evidence type="ECO:0000256" key="3">
    <source>
        <dbReference type="RuleBase" id="RU003694"/>
    </source>
</evidence>
<reference evidence="6" key="1">
    <citation type="journal article" date="2019" name="Int. J. Syst. Evol. Microbiol.">
        <title>The Global Catalogue of Microorganisms (GCM) 10K type strain sequencing project: providing services to taxonomists for standard genome sequencing and annotation.</title>
        <authorList>
            <consortium name="The Broad Institute Genomics Platform"/>
            <consortium name="The Broad Institute Genome Sequencing Center for Infectious Disease"/>
            <person name="Wu L."/>
            <person name="Ma J."/>
        </authorList>
    </citation>
    <scope>NUCLEOTIDE SEQUENCE [LARGE SCALE GENOMIC DNA]</scope>
    <source>
        <strain evidence="6">TBRC 1276</strain>
    </source>
</reference>
<evidence type="ECO:0000313" key="5">
    <source>
        <dbReference type="EMBL" id="MFC4014145.1"/>
    </source>
</evidence>
<dbReference type="InterPro" id="IPR000794">
    <property type="entry name" value="Beta-ketoacyl_synthase"/>
</dbReference>
<dbReference type="SMART" id="SM00825">
    <property type="entry name" value="PKS_KS"/>
    <property type="match status" value="1"/>
</dbReference>
<dbReference type="InterPro" id="IPR014031">
    <property type="entry name" value="Ketoacyl_synth_C"/>
</dbReference>
<protein>
    <submittedName>
        <fullName evidence="5">Beta-ketoacyl synthase N-terminal-like domain-containing protein</fullName>
    </submittedName>
</protein>
<dbReference type="PROSITE" id="PS52004">
    <property type="entry name" value="KS3_2"/>
    <property type="match status" value="1"/>
</dbReference>
<dbReference type="InterPro" id="IPR014030">
    <property type="entry name" value="Ketoacyl_synth_N"/>
</dbReference>
<dbReference type="InterPro" id="IPR016039">
    <property type="entry name" value="Thiolase-like"/>
</dbReference>
<dbReference type="EMBL" id="JBHSBI010000032">
    <property type="protein sequence ID" value="MFC4014145.1"/>
    <property type="molecule type" value="Genomic_DNA"/>
</dbReference>
<dbReference type="Gene3D" id="3.40.47.10">
    <property type="match status" value="1"/>
</dbReference>
<accession>A0ABV8GMC6</accession>
<evidence type="ECO:0000259" key="4">
    <source>
        <dbReference type="PROSITE" id="PS52004"/>
    </source>
</evidence>
<sequence>MPARIAGSAVRTCLGDGPATFAALLRGEDGVAPLRHQDHAAVGVTHGYEINDDRPEAFHGSHWLTACLRDALARSGVDPARQRTVALIGTGLRELSAVEDGSAFATERLHFAHAVRQAAPQTEAVHTLAGACSAGGHALALAQDLIELAEAEAVLVGGADAMTVSMLAMIGRVADRPADRVRPFDAERRGVLLGDGAAALVLVPDRGEGPGTARVLATGLSCDAAHPTAPDREGILRAMRQAFERAGRAPGEVDVVYAHGTGTALNDPVEAAALRELHGSPGPLVTAVKGAVGHTSGGSALLSVAMAVHSMEMGLVPPVTGLRDPLPEADGLRLVHGAPHAADVVTAQVDAFGFGGVNAVSLLERLA</sequence>
<evidence type="ECO:0000313" key="6">
    <source>
        <dbReference type="Proteomes" id="UP001595851"/>
    </source>
</evidence>
<gene>
    <name evidence="5" type="ORF">ACFOY2_43445</name>
</gene>
<proteinExistence type="inferred from homology"/>
<dbReference type="PANTHER" id="PTHR11712:SF347">
    <property type="entry name" value="BETA KETOACYL-ACYL CARRIER PROTEIN SYNTHASE"/>
    <property type="match status" value="1"/>
</dbReference>
<dbReference type="Proteomes" id="UP001595851">
    <property type="component" value="Unassembled WGS sequence"/>
</dbReference>
<keyword evidence="2 3" id="KW-0808">Transferase</keyword>
<comment type="caution">
    <text evidence="5">The sequence shown here is derived from an EMBL/GenBank/DDBJ whole genome shotgun (WGS) entry which is preliminary data.</text>
</comment>
<dbReference type="RefSeq" id="WP_379533994.1">
    <property type="nucleotide sequence ID" value="NZ_JBHSBI010000032.1"/>
</dbReference>
<keyword evidence="6" id="KW-1185">Reference proteome</keyword>
<dbReference type="Pfam" id="PF00109">
    <property type="entry name" value="ketoacyl-synt"/>
    <property type="match status" value="1"/>
</dbReference>